<dbReference type="Proteomes" id="UP000068832">
    <property type="component" value="Chromosome"/>
</dbReference>
<dbReference type="EMBL" id="CP012173">
    <property type="protein sequence ID" value="AKV75644.1"/>
    <property type="molecule type" value="Genomic_DNA"/>
</dbReference>
<evidence type="ECO:0000313" key="14">
    <source>
        <dbReference type="EMBL" id="AKV73400.1"/>
    </source>
</evidence>
<dbReference type="Proteomes" id="UP000029084">
    <property type="component" value="Chromosome"/>
</dbReference>
<evidence type="ECO:0000256" key="7">
    <source>
        <dbReference type="ARBA" id="ARBA00022777"/>
    </source>
</evidence>
<dbReference type="SUPFAM" id="SSF46785">
    <property type="entry name" value="Winged helix' DNA-binding domain"/>
    <property type="match status" value="1"/>
</dbReference>
<evidence type="ECO:0000256" key="11">
    <source>
        <dbReference type="ARBA" id="ARBA00048679"/>
    </source>
</evidence>
<keyword evidence="5" id="KW-0479">Metal-binding</keyword>
<keyword evidence="3 14" id="KW-0723">Serine/threonine-protein kinase</keyword>
<evidence type="ECO:0000313" key="17">
    <source>
        <dbReference type="EMBL" id="AKV80135.1"/>
    </source>
</evidence>
<evidence type="ECO:0000256" key="10">
    <source>
        <dbReference type="ARBA" id="ARBA00047899"/>
    </source>
</evidence>
<reference evidence="18 20" key="3">
    <citation type="submission" date="2015-07" db="EMBL/GenBank/DDBJ databases">
        <title>Physiological, transcriptional responses and genome re-sequencing of acid resistant extremely thermoacidophilic Metallosphaera sedula SARC-M1.</title>
        <authorList>
            <person name="Ai C."/>
            <person name="McCarthy S."/>
            <person name="Eckrich V."/>
            <person name="Rudrappa D."/>
            <person name="Qiu G."/>
            <person name="Blum P."/>
        </authorList>
    </citation>
    <scope>NUCLEOTIDE SEQUENCE [LARGE SCALE GENOMIC DNA]</scope>
    <source>
        <strain evidence="18 20">SARC-M1</strain>
    </source>
</reference>
<dbReference type="InterPro" id="IPR036390">
    <property type="entry name" value="WH_DNA-bd_sf"/>
</dbReference>
<name>A0A088E3L8_9CREN</name>
<dbReference type="GO" id="GO:0005524">
    <property type="term" value="F:ATP binding"/>
    <property type="evidence" value="ECO:0007669"/>
    <property type="project" value="UniProtKB-KW"/>
</dbReference>
<comment type="catalytic activity">
    <reaction evidence="10">
        <text>L-threonyl-[protein] + ATP = O-phospho-L-threonyl-[protein] + ADP + H(+)</text>
        <dbReference type="Rhea" id="RHEA:46608"/>
        <dbReference type="Rhea" id="RHEA-COMP:11060"/>
        <dbReference type="Rhea" id="RHEA-COMP:11605"/>
        <dbReference type="ChEBI" id="CHEBI:15378"/>
        <dbReference type="ChEBI" id="CHEBI:30013"/>
        <dbReference type="ChEBI" id="CHEBI:30616"/>
        <dbReference type="ChEBI" id="CHEBI:61977"/>
        <dbReference type="ChEBI" id="CHEBI:456216"/>
        <dbReference type="EC" id="2.7.11.1"/>
    </reaction>
</comment>
<evidence type="ECO:0000313" key="16">
    <source>
        <dbReference type="EMBL" id="AKV77890.1"/>
    </source>
</evidence>
<organism evidence="13 19">
    <name type="scientific">Metallosphaera sedula</name>
    <dbReference type="NCBI Taxonomy" id="43687"/>
    <lineage>
        <taxon>Archaea</taxon>
        <taxon>Thermoproteota</taxon>
        <taxon>Thermoprotei</taxon>
        <taxon>Sulfolobales</taxon>
        <taxon>Sulfolobaceae</taxon>
        <taxon>Metallosphaera</taxon>
    </lineage>
</organism>
<dbReference type="GO" id="GO:0046872">
    <property type="term" value="F:metal ion binding"/>
    <property type="evidence" value="ECO:0007669"/>
    <property type="project" value="UniProtKB-KW"/>
</dbReference>
<dbReference type="PANTHER" id="PTHR45852">
    <property type="entry name" value="SER/THR-PROTEIN KINASE RIO2"/>
    <property type="match status" value="1"/>
</dbReference>
<dbReference type="PANTHER" id="PTHR45852:SF1">
    <property type="entry name" value="SERINE_THREONINE-PROTEIN KINASE RIO2"/>
    <property type="match status" value="1"/>
</dbReference>
<dbReference type="Gene3D" id="1.10.510.10">
    <property type="entry name" value="Transferase(Phosphotransferase) domain 1"/>
    <property type="match status" value="1"/>
</dbReference>
<dbReference type="Pfam" id="PF01163">
    <property type="entry name" value="RIO1"/>
    <property type="match status" value="1"/>
</dbReference>
<sequence>MNSLTLAERVAVTDKVDYLILKYLIEKREKFEYVPQSVLKENLSLTEREAQISLLRLIKNGAVTKKRIRGEDSFSITFTGLDIVATKSLYSKKVIKSLGITIGEGKESRVMFGYDHEDNTLAIKYHRIGRKSFKKRISNFPSKNWVSMTLENAKREYEALQCVKNNMGYVPTPITFTTNAVAMEYFEGTPLYRAELSDPEKVLDAILGTMRIAYVYCKGLTHGDLSQFNVLVSKDEDVRVIDWPQATRDEDVLIGDVTRILSFFEKEYSLERDLEEVLDYVKGYS</sequence>
<comment type="similarity">
    <text evidence="1">Belongs to the protein kinase superfamily. RIO-type Ser/Thr kinase family.</text>
</comment>
<dbReference type="PROSITE" id="PS50011">
    <property type="entry name" value="PROTEIN_KINASE_DOM"/>
    <property type="match status" value="1"/>
</dbReference>
<dbReference type="Proteomes" id="UP000062398">
    <property type="component" value="Chromosome"/>
</dbReference>
<keyword evidence="7 14" id="KW-0418">Kinase</keyword>
<evidence type="ECO:0000256" key="5">
    <source>
        <dbReference type="ARBA" id="ARBA00022723"/>
    </source>
</evidence>
<dbReference type="InterPro" id="IPR000687">
    <property type="entry name" value="RIO_kinase"/>
</dbReference>
<reference evidence="13 19" key="1">
    <citation type="journal article" date="2014" name="J. Bacteriol.">
        <title>Role of an Archaeal PitA Transporter in the Copper and Arsenic Resistance of Metallosphaera sedula, an Extreme Thermoacidophile.</title>
        <authorList>
            <person name="McCarthy S."/>
            <person name="Ai C."/>
            <person name="Wheaton G."/>
            <person name="Tevatia R."/>
            <person name="Eckrich V."/>
            <person name="Kelly R."/>
            <person name="Blum P."/>
        </authorList>
    </citation>
    <scope>NUCLEOTIDE SEQUENCE [LARGE SCALE GENOMIC DNA]</scope>
    <source>
        <strain evidence="13 19">CuR1</strain>
    </source>
</reference>
<evidence type="ECO:0000256" key="4">
    <source>
        <dbReference type="ARBA" id="ARBA00022679"/>
    </source>
</evidence>
<evidence type="ECO:0000313" key="18">
    <source>
        <dbReference type="EMBL" id="AKV82377.1"/>
    </source>
</evidence>
<evidence type="ECO:0000256" key="6">
    <source>
        <dbReference type="ARBA" id="ARBA00022741"/>
    </source>
</evidence>
<gene>
    <name evidence="13" type="ORF">HA72_0233</name>
    <name evidence="14" type="ORF">MsedA_0243</name>
    <name evidence="15" type="ORF">MsedB_0243</name>
    <name evidence="16" type="ORF">MsedC_0242</name>
    <name evidence="17" type="ORF">MsedD_0243</name>
    <name evidence="18" type="ORF">MsedE_0243</name>
</gene>
<evidence type="ECO:0000313" key="20">
    <source>
        <dbReference type="Proteomes" id="UP000056255"/>
    </source>
</evidence>
<dbReference type="EMBL" id="CP012172">
    <property type="protein sequence ID" value="AKV73400.1"/>
    <property type="molecule type" value="Genomic_DNA"/>
</dbReference>
<dbReference type="PATRIC" id="fig|43687.5.peg.237"/>
<evidence type="ECO:0000256" key="2">
    <source>
        <dbReference type="ARBA" id="ARBA00012513"/>
    </source>
</evidence>
<dbReference type="RefSeq" id="WP_011921378.1">
    <property type="nucleotide sequence ID" value="NZ_AP019770.1"/>
</dbReference>
<dbReference type="Proteomes" id="UP000056255">
    <property type="component" value="Chromosome"/>
</dbReference>
<dbReference type="AlphaFoldDB" id="A0A088E3L8"/>
<dbReference type="OMA" id="GYTNFRE"/>
<evidence type="ECO:0000313" key="15">
    <source>
        <dbReference type="EMBL" id="AKV75644.1"/>
    </source>
</evidence>
<dbReference type="InterPro" id="IPR011009">
    <property type="entry name" value="Kinase-like_dom_sf"/>
</dbReference>
<evidence type="ECO:0000256" key="8">
    <source>
        <dbReference type="ARBA" id="ARBA00022840"/>
    </source>
</evidence>
<evidence type="ECO:0000256" key="1">
    <source>
        <dbReference type="ARBA" id="ARBA00009196"/>
    </source>
</evidence>
<feature type="domain" description="Protein kinase" evidence="12">
    <location>
        <begin position="96"/>
        <end position="285"/>
    </location>
</feature>
<proteinExistence type="inferred from homology"/>
<evidence type="ECO:0000256" key="9">
    <source>
        <dbReference type="ARBA" id="ARBA00022842"/>
    </source>
</evidence>
<dbReference type="GO" id="GO:0005829">
    <property type="term" value="C:cytosol"/>
    <property type="evidence" value="ECO:0007669"/>
    <property type="project" value="TreeGrafter"/>
</dbReference>
<evidence type="ECO:0000313" key="23">
    <source>
        <dbReference type="Proteomes" id="UP000062475"/>
    </source>
</evidence>
<keyword evidence="6" id="KW-0547">Nucleotide-binding</keyword>
<accession>A0A088E3L8</accession>
<dbReference type="Proteomes" id="UP000062475">
    <property type="component" value="Chromosome"/>
</dbReference>
<evidence type="ECO:0000313" key="24">
    <source>
        <dbReference type="Proteomes" id="UP000068832"/>
    </source>
</evidence>
<keyword evidence="9" id="KW-0460">Magnesium</keyword>
<dbReference type="GO" id="GO:0030688">
    <property type="term" value="C:preribosome, small subunit precursor"/>
    <property type="evidence" value="ECO:0007669"/>
    <property type="project" value="TreeGrafter"/>
</dbReference>
<evidence type="ECO:0000256" key="3">
    <source>
        <dbReference type="ARBA" id="ARBA00022527"/>
    </source>
</evidence>
<dbReference type="InterPro" id="IPR036388">
    <property type="entry name" value="WH-like_DNA-bd_sf"/>
</dbReference>
<dbReference type="EC" id="2.7.11.1" evidence="2"/>
<evidence type="ECO:0000313" key="22">
    <source>
        <dbReference type="Proteomes" id="UP000062398"/>
    </source>
</evidence>
<dbReference type="InterPro" id="IPR000719">
    <property type="entry name" value="Prot_kinase_dom"/>
</dbReference>
<reference evidence="21 22" key="2">
    <citation type="journal article" date="2015" name="Genome Announc.">
        <title>Complete Genome Sequences of Evolved Arsenate-Resistant Metallosphaera sedula Strains.</title>
        <authorList>
            <person name="Ai C."/>
            <person name="McCarthy S."/>
            <person name="Schackwitz W."/>
            <person name="Martin J."/>
            <person name="Lipzen A."/>
            <person name="Blum P."/>
        </authorList>
    </citation>
    <scope>NUCLEOTIDE SEQUENCE [LARGE SCALE GENOMIC DNA]</scope>
    <source>
        <strain evidence="16 22">ARS120-1</strain>
        <strain evidence="17 21">ARS120-2</strain>
        <strain evidence="14 24">ARS50-1</strain>
        <strain evidence="15 23">ARS50-2</strain>
    </source>
</reference>
<dbReference type="EMBL" id="CP012175">
    <property type="protein sequence ID" value="AKV80135.1"/>
    <property type="molecule type" value="Genomic_DNA"/>
</dbReference>
<keyword evidence="8" id="KW-0067">ATP-binding</keyword>
<dbReference type="GO" id="GO:0004674">
    <property type="term" value="F:protein serine/threonine kinase activity"/>
    <property type="evidence" value="ECO:0007669"/>
    <property type="project" value="UniProtKB-KW"/>
</dbReference>
<dbReference type="EMBL" id="CP012176">
    <property type="protein sequence ID" value="AKV82377.1"/>
    <property type="molecule type" value="Genomic_DNA"/>
</dbReference>
<dbReference type="GeneID" id="91754677"/>
<evidence type="ECO:0000259" key="12">
    <source>
        <dbReference type="PROSITE" id="PS50011"/>
    </source>
</evidence>
<dbReference type="Gene3D" id="1.10.10.10">
    <property type="entry name" value="Winged helix-like DNA-binding domain superfamily/Winged helix DNA-binding domain"/>
    <property type="match status" value="1"/>
</dbReference>
<dbReference type="GO" id="GO:0030490">
    <property type="term" value="P:maturation of SSU-rRNA"/>
    <property type="evidence" value="ECO:0007669"/>
    <property type="project" value="TreeGrafter"/>
</dbReference>
<comment type="catalytic activity">
    <reaction evidence="11">
        <text>L-seryl-[protein] + ATP = O-phospho-L-seryl-[protein] + ADP + H(+)</text>
        <dbReference type="Rhea" id="RHEA:17989"/>
        <dbReference type="Rhea" id="RHEA-COMP:9863"/>
        <dbReference type="Rhea" id="RHEA-COMP:11604"/>
        <dbReference type="ChEBI" id="CHEBI:15378"/>
        <dbReference type="ChEBI" id="CHEBI:29999"/>
        <dbReference type="ChEBI" id="CHEBI:30616"/>
        <dbReference type="ChEBI" id="CHEBI:83421"/>
        <dbReference type="ChEBI" id="CHEBI:456216"/>
        <dbReference type="EC" id="2.7.11.1"/>
    </reaction>
</comment>
<dbReference type="EMBL" id="CP012174">
    <property type="protein sequence ID" value="AKV77890.1"/>
    <property type="molecule type" value="Genomic_DNA"/>
</dbReference>
<dbReference type="EMBL" id="CP008822">
    <property type="protein sequence ID" value="AIM26397.1"/>
    <property type="molecule type" value="Genomic_DNA"/>
</dbReference>
<dbReference type="Gene3D" id="3.30.200.20">
    <property type="entry name" value="Phosphorylase Kinase, domain 1"/>
    <property type="match status" value="1"/>
</dbReference>
<keyword evidence="4" id="KW-0808">Transferase</keyword>
<dbReference type="OrthoDB" id="50101at2157"/>
<protein>
    <recommendedName>
        <fullName evidence="2">non-specific serine/threonine protein kinase</fullName>
        <ecNumber evidence="2">2.7.11.1</ecNumber>
    </recommendedName>
</protein>
<evidence type="ECO:0000313" key="21">
    <source>
        <dbReference type="Proteomes" id="UP000061362"/>
    </source>
</evidence>
<evidence type="ECO:0000313" key="19">
    <source>
        <dbReference type="Proteomes" id="UP000029084"/>
    </source>
</evidence>
<dbReference type="SUPFAM" id="SSF56112">
    <property type="entry name" value="Protein kinase-like (PK-like)"/>
    <property type="match status" value="1"/>
</dbReference>
<dbReference type="Proteomes" id="UP000061362">
    <property type="component" value="Chromosome"/>
</dbReference>
<evidence type="ECO:0000313" key="13">
    <source>
        <dbReference type="EMBL" id="AIM26397.1"/>
    </source>
</evidence>
<dbReference type="SMART" id="SM00090">
    <property type="entry name" value="RIO"/>
    <property type="match status" value="1"/>
</dbReference>
<dbReference type="InterPro" id="IPR018934">
    <property type="entry name" value="RIO_dom"/>
</dbReference>